<dbReference type="CDD" id="cd05656">
    <property type="entry name" value="M42_Frv"/>
    <property type="match status" value="1"/>
</dbReference>
<dbReference type="GO" id="GO:0006508">
    <property type="term" value="P:proteolysis"/>
    <property type="evidence" value="ECO:0007669"/>
    <property type="project" value="UniProtKB-KW"/>
</dbReference>
<dbReference type="SUPFAM" id="SSF53187">
    <property type="entry name" value="Zn-dependent exopeptidases"/>
    <property type="match status" value="1"/>
</dbReference>
<evidence type="ECO:0000256" key="2">
    <source>
        <dbReference type="ARBA" id="ARBA00022438"/>
    </source>
</evidence>
<feature type="non-terminal residue" evidence="6">
    <location>
        <position position="295"/>
    </location>
</feature>
<feature type="non-terminal residue" evidence="6">
    <location>
        <position position="1"/>
    </location>
</feature>
<protein>
    <recommendedName>
        <fullName evidence="7">M42 family peptidase</fullName>
    </recommendedName>
</protein>
<keyword evidence="3" id="KW-0645">Protease</keyword>
<reference evidence="6" key="1">
    <citation type="journal article" date="2014" name="Front. Microbiol.">
        <title>High frequency of phylogenetically diverse reductive dehalogenase-homologous genes in deep subseafloor sedimentary metagenomes.</title>
        <authorList>
            <person name="Kawai M."/>
            <person name="Futagami T."/>
            <person name="Toyoda A."/>
            <person name="Takaki Y."/>
            <person name="Nishi S."/>
            <person name="Hori S."/>
            <person name="Arai W."/>
            <person name="Tsubouchi T."/>
            <person name="Morono Y."/>
            <person name="Uchiyama I."/>
            <person name="Ito T."/>
            <person name="Fujiyama A."/>
            <person name="Inagaki F."/>
            <person name="Takami H."/>
        </authorList>
    </citation>
    <scope>NUCLEOTIDE SEQUENCE</scope>
    <source>
        <strain evidence="6">Expedition CK06-06</strain>
    </source>
</reference>
<dbReference type="PANTHER" id="PTHR32481">
    <property type="entry name" value="AMINOPEPTIDASE"/>
    <property type="match status" value="1"/>
</dbReference>
<evidence type="ECO:0000256" key="1">
    <source>
        <dbReference type="ARBA" id="ARBA00006272"/>
    </source>
</evidence>
<dbReference type="PANTHER" id="PTHR32481:SF0">
    <property type="entry name" value="AMINOPEPTIDASE YPDE-RELATED"/>
    <property type="match status" value="1"/>
</dbReference>
<evidence type="ECO:0000256" key="5">
    <source>
        <dbReference type="ARBA" id="ARBA00022801"/>
    </source>
</evidence>
<dbReference type="AlphaFoldDB" id="X1FTN2"/>
<comment type="caution">
    <text evidence="6">The sequence shown here is derived from an EMBL/GenBank/DDBJ whole genome shotgun (WGS) entry which is preliminary data.</text>
</comment>
<keyword evidence="4" id="KW-0479">Metal-binding</keyword>
<accession>X1FTN2</accession>
<dbReference type="SUPFAM" id="SSF101821">
    <property type="entry name" value="Aminopeptidase/glucanase lid domain"/>
    <property type="match status" value="1"/>
</dbReference>
<dbReference type="InterPro" id="IPR023367">
    <property type="entry name" value="Peptidase_M42_dom2"/>
</dbReference>
<keyword evidence="2" id="KW-0031">Aminopeptidase</keyword>
<comment type="similarity">
    <text evidence="1">Belongs to the peptidase M42 family.</text>
</comment>
<dbReference type="InterPro" id="IPR051464">
    <property type="entry name" value="Peptidase_M42_aminopept"/>
</dbReference>
<dbReference type="Gene3D" id="3.40.630.10">
    <property type="entry name" value="Zn peptidases"/>
    <property type="match status" value="1"/>
</dbReference>
<dbReference type="GO" id="GO:0046872">
    <property type="term" value="F:metal ion binding"/>
    <property type="evidence" value="ECO:0007669"/>
    <property type="project" value="UniProtKB-KW"/>
</dbReference>
<evidence type="ECO:0000256" key="4">
    <source>
        <dbReference type="ARBA" id="ARBA00022723"/>
    </source>
</evidence>
<name>X1FTN2_9ZZZZ</name>
<dbReference type="GO" id="GO:0004177">
    <property type="term" value="F:aminopeptidase activity"/>
    <property type="evidence" value="ECO:0007669"/>
    <property type="project" value="UniProtKB-KW"/>
</dbReference>
<dbReference type="EMBL" id="BARU01017787">
    <property type="protein sequence ID" value="GAH48996.1"/>
    <property type="molecule type" value="Genomic_DNA"/>
</dbReference>
<organism evidence="6">
    <name type="scientific">marine sediment metagenome</name>
    <dbReference type="NCBI Taxonomy" id="412755"/>
    <lineage>
        <taxon>unclassified sequences</taxon>
        <taxon>metagenomes</taxon>
        <taxon>ecological metagenomes</taxon>
    </lineage>
</organism>
<evidence type="ECO:0008006" key="7">
    <source>
        <dbReference type="Google" id="ProtNLM"/>
    </source>
</evidence>
<keyword evidence="5" id="KW-0378">Hydrolase</keyword>
<evidence type="ECO:0000313" key="6">
    <source>
        <dbReference type="EMBL" id="GAH48996.1"/>
    </source>
</evidence>
<dbReference type="Pfam" id="PF05343">
    <property type="entry name" value="Peptidase_M42"/>
    <property type="match status" value="1"/>
</dbReference>
<proteinExistence type="inferred from homology"/>
<gene>
    <name evidence="6" type="ORF">S03H2_29463</name>
</gene>
<sequence length="295" mass="32223">NLLKKLCETPGISGYEERIQKVIKQELEKVTDEVRIDKLGNVIGIKKAKKLSGKPAPKKVMIAAHMDEIGFMVSFIDKDGFIRFAPVGGFDPKTLIAQRVVVHGTKDIGGVIGTKPIHILSEEERKKLPKIKDLFIDVGMKKDKVSKIVRPGDFVTLDRNFMELNNKIITAKALDDRAGVYVMIEALKRIKDCYVDIYAVATVQEEVGLRGATVSSFSVEPDVGIALDVTIASDIPGTKEEEVATTLGGGTAISLMDSHTISNKKLVDFLRKIAEENKIKYQTDILLGGGTDAGA</sequence>
<dbReference type="InterPro" id="IPR008007">
    <property type="entry name" value="Peptidase_M42"/>
</dbReference>
<dbReference type="Gene3D" id="2.40.30.40">
    <property type="entry name" value="Peptidase M42, domain 2"/>
    <property type="match status" value="1"/>
</dbReference>
<evidence type="ECO:0000256" key="3">
    <source>
        <dbReference type="ARBA" id="ARBA00022670"/>
    </source>
</evidence>